<dbReference type="SUPFAM" id="SSF51905">
    <property type="entry name" value="FAD/NAD(P)-binding domain"/>
    <property type="match status" value="1"/>
</dbReference>
<dbReference type="Gene3D" id="3.30.560.10">
    <property type="entry name" value="Glucose Oxidase, domain 3"/>
    <property type="match status" value="1"/>
</dbReference>
<evidence type="ECO:0000256" key="2">
    <source>
        <dbReference type="ARBA" id="ARBA00004613"/>
    </source>
</evidence>
<comment type="catalytic activity">
    <reaction evidence="9">
        <text>pyranose + acceptor = pyranos-2,3-diulose + reduced acceptor.</text>
        <dbReference type="EC" id="1.1.99.29"/>
    </reaction>
</comment>
<evidence type="ECO:0000256" key="1">
    <source>
        <dbReference type="ARBA" id="ARBA00001974"/>
    </source>
</evidence>
<evidence type="ECO:0000256" key="7">
    <source>
        <dbReference type="ARBA" id="ARBA00024699"/>
    </source>
</evidence>
<evidence type="ECO:0000259" key="14">
    <source>
        <dbReference type="PROSITE" id="PS00624"/>
    </source>
</evidence>
<dbReference type="GO" id="GO:0005576">
    <property type="term" value="C:extracellular region"/>
    <property type="evidence" value="ECO:0007669"/>
    <property type="project" value="UniProtKB-SubCell"/>
</dbReference>
<evidence type="ECO:0000256" key="11">
    <source>
        <dbReference type="ARBA" id="ARBA00034050"/>
    </source>
</evidence>
<dbReference type="Proteomes" id="UP000001861">
    <property type="component" value="Unassembled WGS sequence"/>
</dbReference>
<evidence type="ECO:0000256" key="8">
    <source>
        <dbReference type="ARBA" id="ARBA00033986"/>
    </source>
</evidence>
<evidence type="ECO:0000256" key="6">
    <source>
        <dbReference type="ARBA" id="ARBA00022525"/>
    </source>
</evidence>
<dbReference type="AlphaFoldDB" id="A8P437"/>
<protein>
    <recommendedName>
        <fullName evidence="5">pyranose dehydrogenase (acceptor)</fullName>
        <ecNumber evidence="5">1.1.99.29</ecNumber>
    </recommendedName>
</protein>
<keyword evidence="13" id="KW-0285">Flavoprotein</keyword>
<dbReference type="GO" id="GO:0033718">
    <property type="term" value="F:pyranose dehydrogenase (acceptor) activity"/>
    <property type="evidence" value="ECO:0007669"/>
    <property type="project" value="UniProtKB-EC"/>
</dbReference>
<comment type="subcellular location">
    <subcellularLocation>
        <location evidence="2">Secreted</location>
    </subcellularLocation>
</comment>
<evidence type="ECO:0000313" key="15">
    <source>
        <dbReference type="EMBL" id="EAU83180.1"/>
    </source>
</evidence>
<dbReference type="VEuPathDB" id="FungiDB:CC1G_07862"/>
<evidence type="ECO:0000256" key="12">
    <source>
        <dbReference type="ARBA" id="ARBA00034059"/>
    </source>
</evidence>
<feature type="binding site" evidence="13">
    <location>
        <begin position="96"/>
        <end position="99"/>
    </location>
    <ligand>
        <name>FAD</name>
        <dbReference type="ChEBI" id="CHEBI:57692"/>
    </ligand>
</feature>
<evidence type="ECO:0000256" key="10">
    <source>
        <dbReference type="ARBA" id="ARBA00034029"/>
    </source>
</evidence>
<dbReference type="GO" id="GO:0050660">
    <property type="term" value="F:flavin adenine dinucleotide binding"/>
    <property type="evidence" value="ECO:0007669"/>
    <property type="project" value="InterPro"/>
</dbReference>
<proteinExistence type="inferred from homology"/>
<dbReference type="PANTHER" id="PTHR11552">
    <property type="entry name" value="GLUCOSE-METHANOL-CHOLINE GMC OXIDOREDUCTASE"/>
    <property type="match status" value="1"/>
</dbReference>
<dbReference type="SUPFAM" id="SSF54373">
    <property type="entry name" value="FAD-linked reductases, C-terminal domain"/>
    <property type="match status" value="1"/>
</dbReference>
<dbReference type="InParanoid" id="A8P437"/>
<dbReference type="InterPro" id="IPR007867">
    <property type="entry name" value="GMC_OxRtase_C"/>
</dbReference>
<comment type="caution">
    <text evidence="15">The sequence shown here is derived from an EMBL/GenBank/DDBJ whole genome shotgun (WGS) entry which is preliminary data.</text>
</comment>
<dbReference type="EC" id="1.1.99.29" evidence="5"/>
<dbReference type="STRING" id="240176.A8P437"/>
<dbReference type="GeneID" id="6015264"/>
<dbReference type="EMBL" id="AACS02000004">
    <property type="protein sequence ID" value="EAU83180.1"/>
    <property type="molecule type" value="Genomic_DNA"/>
</dbReference>
<evidence type="ECO:0000313" key="16">
    <source>
        <dbReference type="Proteomes" id="UP000001861"/>
    </source>
</evidence>
<dbReference type="Pfam" id="PF05199">
    <property type="entry name" value="GMC_oxred_C"/>
    <property type="match status" value="1"/>
</dbReference>
<dbReference type="InterPro" id="IPR000172">
    <property type="entry name" value="GMC_OxRdtase_N"/>
</dbReference>
<feature type="binding site" evidence="13">
    <location>
        <position position="233"/>
    </location>
    <ligand>
        <name>FAD</name>
        <dbReference type="ChEBI" id="CHEBI:57692"/>
    </ligand>
</feature>
<dbReference type="OMA" id="RWNMWID"/>
<feature type="binding site" evidence="13">
    <location>
        <begin position="533"/>
        <end position="534"/>
    </location>
    <ligand>
        <name>FAD</name>
        <dbReference type="ChEBI" id="CHEBI:57692"/>
    </ligand>
</feature>
<dbReference type="eggNOG" id="KOG1238">
    <property type="taxonomic scope" value="Eukaryota"/>
</dbReference>
<dbReference type="Pfam" id="PF00732">
    <property type="entry name" value="GMC_oxred_N"/>
    <property type="match status" value="1"/>
</dbReference>
<evidence type="ECO:0000256" key="4">
    <source>
        <dbReference type="ARBA" id="ARBA00011245"/>
    </source>
</evidence>
<comment type="catalytic activity">
    <reaction evidence="10">
        <text>pyranose + acceptor = pyranos-3-ulose + reduced acceptor.</text>
        <dbReference type="EC" id="1.1.99.29"/>
    </reaction>
</comment>
<evidence type="ECO:0000256" key="9">
    <source>
        <dbReference type="ARBA" id="ARBA00034010"/>
    </source>
</evidence>
<comment type="catalytic activity">
    <reaction evidence="11">
        <text>a pyranoside + acceptor = a pyranosid-3-ulose + reduced acceptor.</text>
        <dbReference type="EC" id="1.1.99.29"/>
    </reaction>
</comment>
<comment type="catalytic activity">
    <reaction evidence="8">
        <text>pyranose + acceptor = pyranos-2-ulose + reduced acceptor.</text>
        <dbReference type="EC" id="1.1.99.29"/>
    </reaction>
</comment>
<dbReference type="OrthoDB" id="269227at2759"/>
<feature type="binding site" evidence="13">
    <location>
        <position position="88"/>
    </location>
    <ligand>
        <name>FAD</name>
        <dbReference type="ChEBI" id="CHEBI:57692"/>
    </ligand>
</feature>
<dbReference type="InterPro" id="IPR012132">
    <property type="entry name" value="GMC_OxRdtase"/>
</dbReference>
<evidence type="ECO:0000256" key="13">
    <source>
        <dbReference type="PIRSR" id="PIRSR000137-2"/>
    </source>
</evidence>
<evidence type="ECO:0000256" key="5">
    <source>
        <dbReference type="ARBA" id="ARBA00013177"/>
    </source>
</evidence>
<keyword evidence="6" id="KW-0964">Secreted</keyword>
<name>A8P437_COPC7</name>
<dbReference type="PIRSF" id="PIRSF000137">
    <property type="entry name" value="Alcohol_oxidase"/>
    <property type="match status" value="1"/>
</dbReference>
<dbReference type="Gene3D" id="3.50.50.60">
    <property type="entry name" value="FAD/NAD(P)-binding domain"/>
    <property type="match status" value="1"/>
</dbReference>
<feature type="domain" description="Glucose-methanol-choline oxidoreductase N-terminal" evidence="14">
    <location>
        <begin position="275"/>
        <end position="289"/>
    </location>
</feature>
<dbReference type="PROSITE" id="PS00624">
    <property type="entry name" value="GMC_OXRED_2"/>
    <property type="match status" value="1"/>
</dbReference>
<comment type="cofactor">
    <cofactor evidence="1 13">
        <name>FAD</name>
        <dbReference type="ChEBI" id="CHEBI:57692"/>
    </cofactor>
</comment>
<reference evidence="15 16" key="1">
    <citation type="journal article" date="2010" name="Proc. Natl. Acad. Sci. U.S.A.">
        <title>Insights into evolution of multicellular fungi from the assembled chromosomes of the mushroom Coprinopsis cinerea (Coprinus cinereus).</title>
        <authorList>
            <person name="Stajich J.E."/>
            <person name="Wilke S.K."/>
            <person name="Ahren D."/>
            <person name="Au C.H."/>
            <person name="Birren B.W."/>
            <person name="Borodovsky M."/>
            <person name="Burns C."/>
            <person name="Canback B."/>
            <person name="Casselton L.A."/>
            <person name="Cheng C.K."/>
            <person name="Deng J."/>
            <person name="Dietrich F.S."/>
            <person name="Fargo D.C."/>
            <person name="Farman M.L."/>
            <person name="Gathman A.C."/>
            <person name="Goldberg J."/>
            <person name="Guigo R."/>
            <person name="Hoegger P.J."/>
            <person name="Hooker J.B."/>
            <person name="Huggins A."/>
            <person name="James T.Y."/>
            <person name="Kamada T."/>
            <person name="Kilaru S."/>
            <person name="Kodira C."/>
            <person name="Kues U."/>
            <person name="Kupfer D."/>
            <person name="Kwan H.S."/>
            <person name="Lomsadze A."/>
            <person name="Li W."/>
            <person name="Lilly W.W."/>
            <person name="Ma L.J."/>
            <person name="Mackey A.J."/>
            <person name="Manning G."/>
            <person name="Martin F."/>
            <person name="Muraguchi H."/>
            <person name="Natvig D.O."/>
            <person name="Palmerini H."/>
            <person name="Ramesh M.A."/>
            <person name="Rehmeyer C.J."/>
            <person name="Roe B.A."/>
            <person name="Shenoy N."/>
            <person name="Stanke M."/>
            <person name="Ter-Hovhannisyan V."/>
            <person name="Tunlid A."/>
            <person name="Velagapudi R."/>
            <person name="Vision T.J."/>
            <person name="Zeng Q."/>
            <person name="Zolan M.E."/>
            <person name="Pukkila P.J."/>
        </authorList>
    </citation>
    <scope>NUCLEOTIDE SEQUENCE [LARGE SCALE GENOMIC DNA]</scope>
    <source>
        <strain evidence="16">Okayama-7 / 130 / ATCC MYA-4618 / FGSC 9003</strain>
    </source>
</reference>
<dbReference type="KEGG" id="cci:CC1G_07862"/>
<accession>A8P437</accession>
<keyword evidence="16" id="KW-1185">Reference proteome</keyword>
<dbReference type="InterPro" id="IPR036188">
    <property type="entry name" value="FAD/NAD-bd_sf"/>
</dbReference>
<comment type="subunit">
    <text evidence="4">Monomer.</text>
</comment>
<sequence>MYDIIVVGGGAAGCVIAGKLSAADPSLKILILEAGPHSHNVPQHVQPARFIRNVQQPQLMDPKSICLHVAQPSEALLGRKIVMRQGSVLGGGSSVNFMVYVRPSASDYDAWEVQFGNKGWGSKDLIPLLKEVEAYHPFEEGAPVGPVHGDKGPVKISFAKKGNNVGEQFLDVVRQYDKARPIGDWNDFGSGNKYGRWAKYIDPRTGRRSDTAHAFIYNQPPNPNLVVETEKRVVRVLFEGTKAVGVEYVGEEKNEDGSRVVQQAYASKLVVISAGSIASPAILERSGIGGAAVLKANDIAQLVDLPGVGENYMDHSAVFSVYRSAEEADTMDAVYYGGPNELSSYESEWKSSGTGPLSRNGLDAGCKLRPTPDELKELGPAFQQRWDTFYKDYPDKPVMLGASMAACGSPAGVKEKMWTAAYYSAYPSSTGCVHIAGGRDPFAPLDYHPGYLDKEEDVAMFRWAYKHLREIARRMPFYRGEYEERHPKFPEGSAAACNLSREPVAIDAPKLVYTKEDDEAIDRYHRTTMGPAWHPAGTCAMKPREQGGVLDSRLNVYGTTNLKVADVSVCPENVGANTYSTALAVGLKATVIIAEELGIKLRN</sequence>
<gene>
    <name evidence="15" type="ORF">CC1G_07862</name>
</gene>
<comment type="function">
    <text evidence="7">Catalyzes the single-oxidation or sequential double oxidation reaction of carbohydrates primarily at carbon-2 and/or carbon-3 with the concomitant reduction of the flavin. The enzyme exhibits a broad sugar substrate specificity, oxidizing different aldopyranoses to the corresponding C-1, C-2, C-3 or C-1,2, C-2,3 and C-3,4 (di)dehydro sugars with substrate-specific regioselectivity. Accepts only a narrow range of electron acceptors such as substituted benzoquinones and complexed metal ions and reacts extremely slowly with O(2) as acceptor. May play a role in the natural recycling of plant matter by oxidizing all major monosaccharides in lignocellulose and by reducing quinone compounds or reactive radical species generated during lignin depolymerization.</text>
</comment>
<evidence type="ECO:0000256" key="3">
    <source>
        <dbReference type="ARBA" id="ARBA00010790"/>
    </source>
</evidence>
<organism evidence="15 16">
    <name type="scientific">Coprinopsis cinerea (strain Okayama-7 / 130 / ATCC MYA-4618 / FGSC 9003)</name>
    <name type="common">Inky cap fungus</name>
    <name type="synonym">Hormographiella aspergillata</name>
    <dbReference type="NCBI Taxonomy" id="240176"/>
    <lineage>
        <taxon>Eukaryota</taxon>
        <taxon>Fungi</taxon>
        <taxon>Dikarya</taxon>
        <taxon>Basidiomycota</taxon>
        <taxon>Agaricomycotina</taxon>
        <taxon>Agaricomycetes</taxon>
        <taxon>Agaricomycetidae</taxon>
        <taxon>Agaricales</taxon>
        <taxon>Agaricineae</taxon>
        <taxon>Psathyrellaceae</taxon>
        <taxon>Coprinopsis</taxon>
    </lineage>
</organism>
<dbReference type="PANTHER" id="PTHR11552:SF78">
    <property type="entry name" value="GLUCOSE-METHANOL-CHOLINE OXIDOREDUCTASE N-TERMINAL DOMAIN-CONTAINING PROTEIN"/>
    <property type="match status" value="1"/>
</dbReference>
<comment type="catalytic activity">
    <reaction evidence="12">
        <text>a pyranoside + acceptor = a pyranosid-3,4-diulose + reduced acceptor.</text>
        <dbReference type="EC" id="1.1.99.29"/>
    </reaction>
</comment>
<dbReference type="RefSeq" id="XP_001838671.1">
    <property type="nucleotide sequence ID" value="XM_001838619.2"/>
</dbReference>
<comment type="similarity">
    <text evidence="3">Belongs to the GMC oxidoreductase family.</text>
</comment>
<keyword evidence="13" id="KW-0274">FAD</keyword>